<gene>
    <name evidence="2" type="ORF">BOKJ2_LOCUS1354</name>
</gene>
<evidence type="ECO:0000313" key="3">
    <source>
        <dbReference type="Proteomes" id="UP000614601"/>
    </source>
</evidence>
<dbReference type="Proteomes" id="UP000614601">
    <property type="component" value="Unassembled WGS sequence"/>
</dbReference>
<feature type="region of interest" description="Disordered" evidence="1">
    <location>
        <begin position="69"/>
        <end position="91"/>
    </location>
</feature>
<dbReference type="Proteomes" id="UP000783686">
    <property type="component" value="Unassembled WGS sequence"/>
</dbReference>
<dbReference type="EMBL" id="CAJFDH010000001">
    <property type="protein sequence ID" value="CAD5206670.1"/>
    <property type="molecule type" value="Genomic_DNA"/>
</dbReference>
<reference evidence="2" key="1">
    <citation type="submission" date="2020-09" db="EMBL/GenBank/DDBJ databases">
        <authorList>
            <person name="Kikuchi T."/>
        </authorList>
    </citation>
    <scope>NUCLEOTIDE SEQUENCE</scope>
    <source>
        <strain evidence="2">SH1</strain>
    </source>
</reference>
<name>A0A811JTV5_9BILA</name>
<comment type="caution">
    <text evidence="2">The sequence shown here is derived from an EMBL/GenBank/DDBJ whole genome shotgun (WGS) entry which is preliminary data.</text>
</comment>
<proteinExistence type="predicted"/>
<organism evidence="2 3">
    <name type="scientific">Bursaphelenchus okinawaensis</name>
    <dbReference type="NCBI Taxonomy" id="465554"/>
    <lineage>
        <taxon>Eukaryota</taxon>
        <taxon>Metazoa</taxon>
        <taxon>Ecdysozoa</taxon>
        <taxon>Nematoda</taxon>
        <taxon>Chromadorea</taxon>
        <taxon>Rhabditida</taxon>
        <taxon>Tylenchina</taxon>
        <taxon>Tylenchomorpha</taxon>
        <taxon>Aphelenchoidea</taxon>
        <taxon>Aphelenchoididae</taxon>
        <taxon>Bursaphelenchus</taxon>
    </lineage>
</organism>
<accession>A0A811JTV5</accession>
<feature type="compositionally biased region" description="Basic residues" evidence="1">
    <location>
        <begin position="82"/>
        <end position="91"/>
    </location>
</feature>
<protein>
    <submittedName>
        <fullName evidence="2">Uncharacterized protein</fullName>
    </submittedName>
</protein>
<dbReference type="EMBL" id="CAJFCW020000001">
    <property type="protein sequence ID" value="CAG9082707.1"/>
    <property type="molecule type" value="Genomic_DNA"/>
</dbReference>
<sequence length="91" mass="10494">MDVYVITENNSVVILSSRVGSRVYSILRRKFVFDEPIPDRDPFTFYEPRDADWVVFNSNALFNKATSYGRAEGQAPNEGRNTKKVKKFGRN</sequence>
<evidence type="ECO:0000313" key="2">
    <source>
        <dbReference type="EMBL" id="CAD5206670.1"/>
    </source>
</evidence>
<keyword evidence="3" id="KW-1185">Reference proteome</keyword>
<dbReference type="AlphaFoldDB" id="A0A811JTV5"/>
<evidence type="ECO:0000256" key="1">
    <source>
        <dbReference type="SAM" id="MobiDB-lite"/>
    </source>
</evidence>